<protein>
    <submittedName>
        <fullName evidence="2">Uncharacterized protein</fullName>
    </submittedName>
</protein>
<feature type="transmembrane region" description="Helical" evidence="1">
    <location>
        <begin position="111"/>
        <end position="130"/>
    </location>
</feature>
<organism evidence="2 3">
    <name type="scientific">Bacillus daqingensis</name>
    <dbReference type="NCBI Taxonomy" id="872396"/>
    <lineage>
        <taxon>Bacteria</taxon>
        <taxon>Bacillati</taxon>
        <taxon>Bacillota</taxon>
        <taxon>Bacilli</taxon>
        <taxon>Bacillales</taxon>
        <taxon>Bacillaceae</taxon>
        <taxon>Bacillus</taxon>
    </lineage>
</organism>
<dbReference type="RefSeq" id="WP_377907943.1">
    <property type="nucleotide sequence ID" value="NZ_JBHSGK010000003.1"/>
</dbReference>
<gene>
    <name evidence="2" type="ORF">ACFO4L_01845</name>
</gene>
<keyword evidence="1" id="KW-1133">Transmembrane helix</keyword>
<comment type="caution">
    <text evidence="2">The sequence shown here is derived from an EMBL/GenBank/DDBJ whole genome shotgun (WGS) entry which is preliminary data.</text>
</comment>
<dbReference type="EMBL" id="JBHSGK010000003">
    <property type="protein sequence ID" value="MFC4735316.1"/>
    <property type="molecule type" value="Genomic_DNA"/>
</dbReference>
<dbReference type="Proteomes" id="UP001595896">
    <property type="component" value="Unassembled WGS sequence"/>
</dbReference>
<keyword evidence="3" id="KW-1185">Reference proteome</keyword>
<feature type="transmembrane region" description="Helical" evidence="1">
    <location>
        <begin position="5"/>
        <end position="26"/>
    </location>
</feature>
<feature type="transmembrane region" description="Helical" evidence="1">
    <location>
        <begin position="32"/>
        <end position="52"/>
    </location>
</feature>
<keyword evidence="1" id="KW-0812">Transmembrane</keyword>
<evidence type="ECO:0000256" key="1">
    <source>
        <dbReference type="SAM" id="Phobius"/>
    </source>
</evidence>
<keyword evidence="1" id="KW-0472">Membrane</keyword>
<sequence>MNQQLLKLTIFLSSYSPIFYIASLRLYEDQNLSVTTLLILFGVVTVIAVSSITHAYHGLYKHDDNTTRPEATSRVSSVQPLKNSLFTAYLVSFFLPIIDVSFASITDTVTFLTIFALLFILSLQTNMYYFNPLLLIMFKYQAFEARIDDFEKSESSTPKHGVIITKENLEFFNEKPDLQLVKIKDGLYYHKKTFETETVNRGTSD</sequence>
<feature type="transmembrane region" description="Helical" evidence="1">
    <location>
        <begin position="84"/>
        <end position="105"/>
    </location>
</feature>
<evidence type="ECO:0000313" key="3">
    <source>
        <dbReference type="Proteomes" id="UP001595896"/>
    </source>
</evidence>
<proteinExistence type="predicted"/>
<reference evidence="3" key="1">
    <citation type="journal article" date="2019" name="Int. J. Syst. Evol. Microbiol.">
        <title>The Global Catalogue of Microorganisms (GCM) 10K type strain sequencing project: providing services to taxonomists for standard genome sequencing and annotation.</title>
        <authorList>
            <consortium name="The Broad Institute Genomics Platform"/>
            <consortium name="The Broad Institute Genome Sequencing Center for Infectious Disease"/>
            <person name="Wu L."/>
            <person name="Ma J."/>
        </authorList>
    </citation>
    <scope>NUCLEOTIDE SEQUENCE [LARGE SCALE GENOMIC DNA]</scope>
    <source>
        <strain evidence="3">JCM 12165</strain>
    </source>
</reference>
<name>A0ABV9NT03_9BACI</name>
<accession>A0ABV9NT03</accession>
<evidence type="ECO:0000313" key="2">
    <source>
        <dbReference type="EMBL" id="MFC4735316.1"/>
    </source>
</evidence>